<dbReference type="AlphaFoldDB" id="A0A2T0Q4H9"/>
<organism evidence="2 3">
    <name type="scientific">Allonocardiopsis opalescens</name>
    <dbReference type="NCBI Taxonomy" id="1144618"/>
    <lineage>
        <taxon>Bacteria</taxon>
        <taxon>Bacillati</taxon>
        <taxon>Actinomycetota</taxon>
        <taxon>Actinomycetes</taxon>
        <taxon>Streptosporangiales</taxon>
        <taxon>Allonocardiopsis</taxon>
    </lineage>
</organism>
<dbReference type="EMBL" id="PVZC01000004">
    <property type="protein sequence ID" value="PRX98702.1"/>
    <property type="molecule type" value="Genomic_DNA"/>
</dbReference>
<evidence type="ECO:0000256" key="1">
    <source>
        <dbReference type="SAM" id="Phobius"/>
    </source>
</evidence>
<dbReference type="Proteomes" id="UP000237846">
    <property type="component" value="Unassembled WGS sequence"/>
</dbReference>
<dbReference type="RefSeq" id="WP_106246087.1">
    <property type="nucleotide sequence ID" value="NZ_PVZC01000004.1"/>
</dbReference>
<keyword evidence="3" id="KW-1185">Reference proteome</keyword>
<feature type="transmembrane region" description="Helical" evidence="1">
    <location>
        <begin position="110"/>
        <end position="132"/>
    </location>
</feature>
<gene>
    <name evidence="2" type="ORF">CLV72_104281</name>
</gene>
<evidence type="ECO:0000313" key="3">
    <source>
        <dbReference type="Proteomes" id="UP000237846"/>
    </source>
</evidence>
<reference evidence="2 3" key="1">
    <citation type="submission" date="2018-03" db="EMBL/GenBank/DDBJ databases">
        <title>Genomic Encyclopedia of Archaeal and Bacterial Type Strains, Phase II (KMG-II): from individual species to whole genera.</title>
        <authorList>
            <person name="Goeker M."/>
        </authorList>
    </citation>
    <scope>NUCLEOTIDE SEQUENCE [LARGE SCALE GENOMIC DNA]</scope>
    <source>
        <strain evidence="2 3">DSM 45601</strain>
    </source>
</reference>
<keyword evidence="1" id="KW-0812">Transmembrane</keyword>
<keyword evidence="1" id="KW-0472">Membrane</keyword>
<evidence type="ECO:0000313" key="2">
    <source>
        <dbReference type="EMBL" id="PRX98702.1"/>
    </source>
</evidence>
<proteinExistence type="predicted"/>
<name>A0A2T0Q4H9_9ACTN</name>
<dbReference type="OrthoDB" id="3544084at2"/>
<keyword evidence="1" id="KW-1133">Transmembrane helix</keyword>
<protein>
    <submittedName>
        <fullName evidence="2">Uncharacterized protein</fullName>
    </submittedName>
</protein>
<feature type="transmembrane region" description="Helical" evidence="1">
    <location>
        <begin position="44"/>
        <end position="63"/>
    </location>
</feature>
<sequence length="160" mass="16556">MRHFFGFVVGLLLAPALVAGSGLAAVRATQILRDGGSLLSAGGLVPFGVMAVLGLVAGVAAAAPRLSPMVAGVPGLALMVWTTLHLTNAAQARSLLTIGPLPEGPWTMGAAELLAAGVYALLGVLLFVPALVPSRWRGRRRRGAHAANEEDEYLDDLRED</sequence>
<comment type="caution">
    <text evidence="2">The sequence shown here is derived from an EMBL/GenBank/DDBJ whole genome shotgun (WGS) entry which is preliminary data.</text>
</comment>
<accession>A0A2T0Q4H9</accession>